<reference evidence="1 2" key="1">
    <citation type="submission" date="2012-05" db="EMBL/GenBank/DDBJ databases">
        <title>Complete genome of the Bcep22-like bacteriophage BcepMigl.</title>
        <authorList>
            <person name="Gill J.J."/>
            <person name="Migl D.M."/>
            <person name="Summer E.J."/>
            <person name="Gonzlaez C.F."/>
            <person name="Young R."/>
        </authorList>
    </citation>
    <scope>NUCLEOTIDE SEQUENCE [LARGE SCALE GENOMIC DNA]</scope>
</reference>
<keyword evidence="2" id="KW-1185">Reference proteome</keyword>
<gene>
    <name evidence="1" type="ORF">BcepMigl_gp53</name>
</gene>
<proteinExistence type="predicted"/>
<dbReference type="GeneID" id="14296460"/>
<dbReference type="KEGG" id="vg:14296460"/>
<dbReference type="EMBL" id="JX104231">
    <property type="protein sequence ID" value="AFN39122.1"/>
    <property type="molecule type" value="Genomic_DNA"/>
</dbReference>
<evidence type="ECO:0000313" key="1">
    <source>
        <dbReference type="EMBL" id="AFN39122.1"/>
    </source>
</evidence>
<accession>I6X6T7</accession>
<dbReference type="RefSeq" id="YP_007236799.1">
    <property type="nucleotide sequence ID" value="NC_019917.1"/>
</dbReference>
<dbReference type="Proteomes" id="UP000009014">
    <property type="component" value="Segment"/>
</dbReference>
<sequence length="210" mass="22538">MKIECILHRKGGTVVDMPGKTYHFEPQDDGRHIANVENEAHIERFLRVPEAYRIARTPGAEAIESDASAMLRGTVPPIDNPPAVTVDAGQLKVASNFPPSFDINGKSYSLNDVTLRAFQDSGLTIEDWNGLDNEAIATKTEIVLDELEAGEITIEAAAPAQQSQETPPAQASEVDERAALVAAYTAKFGKVPAANMKLETLKAKVAEGAA</sequence>
<dbReference type="OrthoDB" id="11609at10239"/>
<protein>
    <submittedName>
        <fullName evidence="1">Uncharacterized protein</fullName>
    </submittedName>
</protein>
<name>I6X6T7_9CAUD</name>
<evidence type="ECO:0000313" key="2">
    <source>
        <dbReference type="Proteomes" id="UP000009014"/>
    </source>
</evidence>
<organism evidence="1 2">
    <name type="scientific">Burkholderia phage BcepMigl</name>
    <dbReference type="NCBI Taxonomy" id="2886899"/>
    <lineage>
        <taxon>Viruses</taxon>
        <taxon>Duplodnaviria</taxon>
        <taxon>Heunggongvirae</taxon>
        <taxon>Uroviricota</taxon>
        <taxon>Caudoviricetes</taxon>
        <taxon>Lessievirus</taxon>
        <taxon>Lessievirus bcepmigl</taxon>
    </lineage>
</organism>